<dbReference type="Proteomes" id="UP000789524">
    <property type="component" value="Unassembled WGS sequence"/>
</dbReference>
<protein>
    <submittedName>
        <fullName evidence="1">(African queen) hypothetical protein</fullName>
    </submittedName>
</protein>
<gene>
    <name evidence="1" type="ORF">DCHRY22_LOCUS13883</name>
</gene>
<comment type="caution">
    <text evidence="1">The sequence shown here is derived from an EMBL/GenBank/DDBJ whole genome shotgun (WGS) entry which is preliminary data.</text>
</comment>
<proteinExistence type="predicted"/>
<name>A0A8J2WAF2_9NEOP</name>
<dbReference type="EMBL" id="CAKASE010000080">
    <property type="protein sequence ID" value="CAG9581236.1"/>
    <property type="molecule type" value="Genomic_DNA"/>
</dbReference>
<accession>A0A8J2WAF2</accession>
<dbReference type="AlphaFoldDB" id="A0A8J2WAF2"/>
<keyword evidence="2" id="KW-1185">Reference proteome</keyword>
<evidence type="ECO:0000313" key="2">
    <source>
        <dbReference type="Proteomes" id="UP000789524"/>
    </source>
</evidence>
<reference evidence="1" key="1">
    <citation type="submission" date="2021-09" db="EMBL/GenBank/DDBJ databases">
        <authorList>
            <person name="Martin H S."/>
        </authorList>
    </citation>
    <scope>NUCLEOTIDE SEQUENCE</scope>
</reference>
<sequence>MSCVLGKKISEIVLAQDSGGFYGGDDDRKLCQEVGADVPDAMRFCPGGALRIAYPIPSHPLLHPNNLEPLRYIPRQIGYTIPSSLNFFTRLTGTVGCKLRILTANFGATTIRIAIKTK</sequence>
<evidence type="ECO:0000313" key="1">
    <source>
        <dbReference type="EMBL" id="CAG9581236.1"/>
    </source>
</evidence>
<organism evidence="1 2">
    <name type="scientific">Danaus chrysippus</name>
    <name type="common">African queen</name>
    <dbReference type="NCBI Taxonomy" id="151541"/>
    <lineage>
        <taxon>Eukaryota</taxon>
        <taxon>Metazoa</taxon>
        <taxon>Ecdysozoa</taxon>
        <taxon>Arthropoda</taxon>
        <taxon>Hexapoda</taxon>
        <taxon>Insecta</taxon>
        <taxon>Pterygota</taxon>
        <taxon>Neoptera</taxon>
        <taxon>Endopterygota</taxon>
        <taxon>Lepidoptera</taxon>
        <taxon>Glossata</taxon>
        <taxon>Ditrysia</taxon>
        <taxon>Papilionoidea</taxon>
        <taxon>Nymphalidae</taxon>
        <taxon>Danainae</taxon>
        <taxon>Danaini</taxon>
        <taxon>Danaina</taxon>
        <taxon>Danaus</taxon>
        <taxon>Anosia</taxon>
    </lineage>
</organism>